<dbReference type="Proteomes" id="UP000193335">
    <property type="component" value="Unassembled WGS sequence"/>
</dbReference>
<organism evidence="1 2">
    <name type="scientific">Bradyrhizobium japonicum</name>
    <dbReference type="NCBI Taxonomy" id="375"/>
    <lineage>
        <taxon>Bacteria</taxon>
        <taxon>Pseudomonadati</taxon>
        <taxon>Pseudomonadota</taxon>
        <taxon>Alphaproteobacteria</taxon>
        <taxon>Hyphomicrobiales</taxon>
        <taxon>Nitrobacteraceae</taxon>
        <taxon>Bradyrhizobium</taxon>
    </lineage>
</organism>
<reference evidence="1 2" key="1">
    <citation type="submission" date="2017-03" db="EMBL/GenBank/DDBJ databases">
        <title>Whole genome sequences of fourteen strains of Bradyrhizobium canariense and one strain of Bradyrhizobium japonicum isolated from Lupinus (Papilionoideae: Genisteae) species in Algeria.</title>
        <authorList>
            <person name="Crovadore J."/>
            <person name="Chekireb D."/>
            <person name="Brachmann A."/>
            <person name="Chablais R."/>
            <person name="Cochard B."/>
            <person name="Lefort F."/>
        </authorList>
    </citation>
    <scope>NUCLEOTIDE SEQUENCE [LARGE SCALE GENOMIC DNA]</scope>
    <source>
        <strain evidence="1 2">UBMA197</strain>
    </source>
</reference>
<dbReference type="Gene3D" id="1.20.120.330">
    <property type="entry name" value="Nucleotidyltransferases domain 2"/>
    <property type="match status" value="1"/>
</dbReference>
<comment type="caution">
    <text evidence="1">The sequence shown here is derived from an EMBL/GenBank/DDBJ whole genome shotgun (WGS) entry which is preliminary data.</text>
</comment>
<gene>
    <name evidence="1" type="ORF">BSZ19_20405</name>
</gene>
<proteinExistence type="predicted"/>
<name>A0A1Y2JNZ4_BRAJP</name>
<dbReference type="EMBL" id="NAFL01000252">
    <property type="protein sequence ID" value="OSJ31968.1"/>
    <property type="molecule type" value="Genomic_DNA"/>
</dbReference>
<dbReference type="RefSeq" id="WP_085401442.1">
    <property type="nucleotide sequence ID" value="NZ_NAFL01000252.1"/>
</dbReference>
<accession>A0A1Y2JNZ4</accession>
<protein>
    <recommendedName>
        <fullName evidence="3">DUF4145 domain-containing protein</fullName>
    </recommendedName>
</protein>
<evidence type="ECO:0000313" key="1">
    <source>
        <dbReference type="EMBL" id="OSJ31968.1"/>
    </source>
</evidence>
<evidence type="ECO:0000313" key="2">
    <source>
        <dbReference type="Proteomes" id="UP000193335"/>
    </source>
</evidence>
<dbReference type="InterPro" id="IPR038026">
    <property type="entry name" value="MtlR-like_sf"/>
</dbReference>
<evidence type="ECO:0008006" key="3">
    <source>
        <dbReference type="Google" id="ProtNLM"/>
    </source>
</evidence>
<dbReference type="AlphaFoldDB" id="A0A1Y2JNZ4"/>
<dbReference type="SUPFAM" id="SSF158668">
    <property type="entry name" value="MtlR-like"/>
    <property type="match status" value="1"/>
</dbReference>
<sequence>MSGTSWLDPPEAARAFQVVITDLISESDRGATLIAADMVSNHLDMMFERRAPEFLKSRVRDMIAYPGVAATLSAKADIAALNGWIGETPYRSIGHLRRIRNKAAHSDRTFSLKDEKDRLREMLNLGENVPAAVHNMALEILIFNLFERLRLTGENLVQQLGENPFGSFEKIVEELQKRPDWSSPLEERLPRLKLGLGVCLTISLMELTEKTVT</sequence>